<dbReference type="Proteomes" id="UP000053144">
    <property type="component" value="Chromosome 6"/>
</dbReference>
<feature type="region of interest" description="Disordered" evidence="1">
    <location>
        <begin position="17"/>
        <end position="41"/>
    </location>
</feature>
<dbReference type="AlphaFoldDB" id="A0A0L9URI5"/>
<dbReference type="Gramene" id="KOM45368">
    <property type="protein sequence ID" value="KOM45368"/>
    <property type="gene ID" value="LR48_Vigan06g067400"/>
</dbReference>
<gene>
    <name evidence="2" type="ORF">LR48_Vigan06g067400</name>
</gene>
<name>A0A0L9URI5_PHAAN</name>
<evidence type="ECO:0000313" key="3">
    <source>
        <dbReference type="Proteomes" id="UP000053144"/>
    </source>
</evidence>
<feature type="compositionally biased region" description="Basic and acidic residues" evidence="1">
    <location>
        <begin position="17"/>
        <end position="30"/>
    </location>
</feature>
<accession>A0A0L9URI5</accession>
<evidence type="ECO:0000256" key="1">
    <source>
        <dbReference type="SAM" id="MobiDB-lite"/>
    </source>
</evidence>
<proteinExistence type="predicted"/>
<evidence type="ECO:0000313" key="2">
    <source>
        <dbReference type="EMBL" id="KOM45368.1"/>
    </source>
</evidence>
<reference evidence="3" key="1">
    <citation type="journal article" date="2015" name="Proc. Natl. Acad. Sci. U.S.A.">
        <title>Genome sequencing of adzuki bean (Vigna angularis) provides insight into high starch and low fat accumulation and domestication.</title>
        <authorList>
            <person name="Yang K."/>
            <person name="Tian Z."/>
            <person name="Chen C."/>
            <person name="Luo L."/>
            <person name="Zhao B."/>
            <person name="Wang Z."/>
            <person name="Yu L."/>
            <person name="Li Y."/>
            <person name="Sun Y."/>
            <person name="Li W."/>
            <person name="Chen Y."/>
            <person name="Li Y."/>
            <person name="Zhang Y."/>
            <person name="Ai D."/>
            <person name="Zhao J."/>
            <person name="Shang C."/>
            <person name="Ma Y."/>
            <person name="Wu B."/>
            <person name="Wang M."/>
            <person name="Gao L."/>
            <person name="Sun D."/>
            <person name="Zhang P."/>
            <person name="Guo F."/>
            <person name="Wang W."/>
            <person name="Li Y."/>
            <person name="Wang J."/>
            <person name="Varshney R.K."/>
            <person name="Wang J."/>
            <person name="Ling H.Q."/>
            <person name="Wan P."/>
        </authorList>
    </citation>
    <scope>NUCLEOTIDE SEQUENCE</scope>
    <source>
        <strain evidence="3">cv. Jingnong 6</strain>
    </source>
</reference>
<dbReference type="EMBL" id="CM003376">
    <property type="protein sequence ID" value="KOM45368.1"/>
    <property type="molecule type" value="Genomic_DNA"/>
</dbReference>
<protein>
    <submittedName>
        <fullName evidence="2">Uncharacterized protein</fullName>
    </submittedName>
</protein>
<sequence>MYGLTWSPLWHCELEGRKRPNSEGKEEVNRTTEGVRLPNGRGDGDVCRGGVLKKGEWFDGVADGDVVVAGSRIEWCDCYGDDDMK</sequence>
<organism evidence="2 3">
    <name type="scientific">Phaseolus angularis</name>
    <name type="common">Azuki bean</name>
    <name type="synonym">Vigna angularis</name>
    <dbReference type="NCBI Taxonomy" id="3914"/>
    <lineage>
        <taxon>Eukaryota</taxon>
        <taxon>Viridiplantae</taxon>
        <taxon>Streptophyta</taxon>
        <taxon>Embryophyta</taxon>
        <taxon>Tracheophyta</taxon>
        <taxon>Spermatophyta</taxon>
        <taxon>Magnoliopsida</taxon>
        <taxon>eudicotyledons</taxon>
        <taxon>Gunneridae</taxon>
        <taxon>Pentapetalae</taxon>
        <taxon>rosids</taxon>
        <taxon>fabids</taxon>
        <taxon>Fabales</taxon>
        <taxon>Fabaceae</taxon>
        <taxon>Papilionoideae</taxon>
        <taxon>50 kb inversion clade</taxon>
        <taxon>NPAAA clade</taxon>
        <taxon>indigoferoid/millettioid clade</taxon>
        <taxon>Phaseoleae</taxon>
        <taxon>Vigna</taxon>
    </lineage>
</organism>